<comment type="caution">
    <text evidence="1">The sequence shown here is derived from an EMBL/GenBank/DDBJ whole genome shotgun (WGS) entry which is preliminary data.</text>
</comment>
<evidence type="ECO:0000313" key="2">
    <source>
        <dbReference type="Proteomes" id="UP001528850"/>
    </source>
</evidence>
<evidence type="ECO:0000313" key="1">
    <source>
        <dbReference type="EMBL" id="MDF4025561.1"/>
    </source>
</evidence>
<dbReference type="RefSeq" id="WP_320550054.1">
    <property type="nucleotide sequence ID" value="NZ_JAQLOK010000001.1"/>
</dbReference>
<proteinExistence type="predicted"/>
<name>A0ABT6BBQ3_9GAMM</name>
<organism evidence="1 2">
    <name type="scientific">Luteibacter sahnii</name>
    <dbReference type="NCBI Taxonomy" id="3021977"/>
    <lineage>
        <taxon>Bacteria</taxon>
        <taxon>Pseudomonadati</taxon>
        <taxon>Pseudomonadota</taxon>
        <taxon>Gammaproteobacteria</taxon>
        <taxon>Lysobacterales</taxon>
        <taxon>Rhodanobacteraceae</taxon>
        <taxon>Luteibacter</taxon>
    </lineage>
</organism>
<keyword evidence="2" id="KW-1185">Reference proteome</keyword>
<dbReference type="EMBL" id="JARJJS010000002">
    <property type="protein sequence ID" value="MDF4025561.1"/>
    <property type="molecule type" value="Genomic_DNA"/>
</dbReference>
<gene>
    <name evidence="1" type="ORF">P3W24_11350</name>
</gene>
<sequence>MSHRHDLERMLERLDSEVARDLHDNPDPDAFWPAFAQKSNAVLEAAGPDHFDWVSAEVSAILQRHGVAVPEA</sequence>
<dbReference type="Proteomes" id="UP001528850">
    <property type="component" value="Unassembled WGS sequence"/>
</dbReference>
<protein>
    <submittedName>
        <fullName evidence="1">Uncharacterized protein</fullName>
    </submittedName>
</protein>
<accession>A0ABT6BBQ3</accession>
<reference evidence="1 2" key="1">
    <citation type="journal article" date="2024" name="Curr. Microbiol.">
        <title>Luteibacter sahnii sp. nov., A Novel Yellow-Colored Xanthomonadin Pigment Producing Probiotic Bacterium from Healthy Rice Seed Microbiome.</title>
        <authorList>
            <person name="Jaiswal G."/>
            <person name="Rana R."/>
            <person name="Nayak P.K."/>
            <person name="Chouhan R."/>
            <person name="Gandhi S.G."/>
            <person name="Patel H.K."/>
            <person name="Patil P.B."/>
        </authorList>
    </citation>
    <scope>NUCLEOTIDE SEQUENCE [LARGE SCALE GENOMIC DNA]</scope>
    <source>
        <strain evidence="1 2">PPL201</strain>
    </source>
</reference>